<proteinExistence type="predicted"/>
<protein>
    <submittedName>
        <fullName evidence="2">DUF659 domain-containing protein</fullName>
    </submittedName>
</protein>
<reference evidence="1" key="1">
    <citation type="submission" date="2014-05" db="EMBL/GenBank/DDBJ databases">
        <title>The genome and life-stage specific transcriptomes of Globodera pallida elucidate key aspects of plant parasitism by a cyst nematode.</title>
        <authorList>
            <person name="Cotton J.A."/>
            <person name="Lilley C.J."/>
            <person name="Jones L.M."/>
            <person name="Kikuchi T."/>
            <person name="Reid A.J."/>
            <person name="Thorpe P."/>
            <person name="Tsai I.J."/>
            <person name="Beasley H."/>
            <person name="Blok V."/>
            <person name="Cock P.J.A."/>
            <person name="Van den Akker S.E."/>
            <person name="Holroyd N."/>
            <person name="Hunt M."/>
            <person name="Mantelin S."/>
            <person name="Naghra H."/>
            <person name="Pain A."/>
            <person name="Palomares-Rius J.E."/>
            <person name="Zarowiecki M."/>
            <person name="Berriman M."/>
            <person name="Jones J.T."/>
            <person name="Urwin P.E."/>
        </authorList>
    </citation>
    <scope>NUCLEOTIDE SEQUENCE [LARGE SCALE GENOMIC DNA]</scope>
    <source>
        <strain evidence="1">Lindley</strain>
    </source>
</reference>
<name>A0A183CJ09_GLOPA</name>
<dbReference type="WBParaSite" id="GPLIN_001286500">
    <property type="protein sequence ID" value="GPLIN_001286500"/>
    <property type="gene ID" value="GPLIN_001286500"/>
</dbReference>
<dbReference type="AlphaFoldDB" id="A0A183CJ09"/>
<evidence type="ECO:0000313" key="2">
    <source>
        <dbReference type="WBParaSite" id="GPLIN_001286500"/>
    </source>
</evidence>
<accession>A0A183CJ09</accession>
<evidence type="ECO:0000313" key="1">
    <source>
        <dbReference type="Proteomes" id="UP000050741"/>
    </source>
</evidence>
<reference evidence="2" key="2">
    <citation type="submission" date="2016-06" db="UniProtKB">
        <authorList>
            <consortium name="WormBaseParasite"/>
        </authorList>
    </citation>
    <scope>IDENTIFICATION</scope>
</reference>
<sequence>MDNERFYAIVVRYWFDGTKTRVLRVCTQSSEKAVKMDELLRGVLEESQLPLEKMTSLCADNTNSNFGGRNRRGRNNLFFYLQQQKQNLLGIGCASHICNNAIGYAVEQFDYEVSAGARMP</sequence>
<dbReference type="Proteomes" id="UP000050741">
    <property type="component" value="Unassembled WGS sequence"/>
</dbReference>
<organism evidence="1 2">
    <name type="scientific">Globodera pallida</name>
    <name type="common">Potato cyst nematode worm</name>
    <name type="synonym">Heterodera pallida</name>
    <dbReference type="NCBI Taxonomy" id="36090"/>
    <lineage>
        <taxon>Eukaryota</taxon>
        <taxon>Metazoa</taxon>
        <taxon>Ecdysozoa</taxon>
        <taxon>Nematoda</taxon>
        <taxon>Chromadorea</taxon>
        <taxon>Rhabditida</taxon>
        <taxon>Tylenchina</taxon>
        <taxon>Tylenchomorpha</taxon>
        <taxon>Tylenchoidea</taxon>
        <taxon>Heteroderidae</taxon>
        <taxon>Heteroderinae</taxon>
        <taxon>Globodera</taxon>
    </lineage>
</organism>
<keyword evidence="1" id="KW-1185">Reference proteome</keyword>